<evidence type="ECO:0000256" key="6">
    <source>
        <dbReference type="ARBA" id="ARBA00022841"/>
    </source>
</evidence>
<dbReference type="InterPro" id="IPR031811">
    <property type="entry name" value="ALGX/ALGJ_SGNH-like"/>
</dbReference>
<dbReference type="Pfam" id="PF16822">
    <property type="entry name" value="ALGX"/>
    <property type="match status" value="1"/>
</dbReference>
<dbReference type="EMBL" id="JAUSVO010000006">
    <property type="protein sequence ID" value="MDQ0439807.1"/>
    <property type="molecule type" value="Genomic_DNA"/>
</dbReference>
<feature type="domain" description="AlgX/AlgJ SGNH hydrolase-like" evidence="8">
    <location>
        <begin position="106"/>
        <end position="222"/>
    </location>
</feature>
<dbReference type="RefSeq" id="WP_266350691.1">
    <property type="nucleotide sequence ID" value="NZ_JAPKNG010000006.1"/>
</dbReference>
<gene>
    <name evidence="9" type="ORF">QO014_004213</name>
</gene>
<keyword evidence="5" id="KW-0574">Periplasm</keyword>
<feature type="transmembrane region" description="Helical" evidence="7">
    <location>
        <begin position="12"/>
        <end position="29"/>
    </location>
</feature>
<reference evidence="9 10" key="1">
    <citation type="submission" date="2023-07" db="EMBL/GenBank/DDBJ databases">
        <title>Genomic Encyclopedia of Type Strains, Phase IV (KMG-IV): sequencing the most valuable type-strain genomes for metagenomic binning, comparative biology and taxonomic classification.</title>
        <authorList>
            <person name="Goeker M."/>
        </authorList>
    </citation>
    <scope>NUCLEOTIDE SEQUENCE [LARGE SCALE GENOMIC DNA]</scope>
    <source>
        <strain evidence="9 10">B6-8</strain>
    </source>
</reference>
<sequence length="364" mass="40931">MTLLLSYRRWWAIIFVGLLVLPFFGHFMGDLPTPVRTRIAPEEQWWRNAAARLDPFINETFGFRGVMLAGNRAYLRVLKSSRSRPVIIGAEKQMFYTGDQNLEKALGTVVDSEGLARLFSVIDDLNARAKAVGAKLVVTSPPSGETVYFDLLPSWARAQKVKPTEYDLLQSAMAERGVTFADLRPALIASREGGRPYRRTDTHWNFRGSLIGLNEVLKAAGRPDLEVSEEKMLGPLEPEISGDLVRLNGDPPSKDDENYRVNDWNGWREHITPIDGIFATPDEHELFPPYAYETGHPGPRVLIYGDSFTQGYWPPFLVDRVSALAWTHHKYCDADLSAVERFKPDIIIYAPTQRSLACKAAPAP</sequence>
<evidence type="ECO:0000256" key="3">
    <source>
        <dbReference type="ARBA" id="ARBA00022679"/>
    </source>
</evidence>
<evidence type="ECO:0000256" key="2">
    <source>
        <dbReference type="ARBA" id="ARBA00005182"/>
    </source>
</evidence>
<dbReference type="Proteomes" id="UP001241603">
    <property type="component" value="Unassembled WGS sequence"/>
</dbReference>
<comment type="pathway">
    <text evidence="2">Glycan biosynthesis; alginate biosynthesis.</text>
</comment>
<organism evidence="9 10">
    <name type="scientific">Kaistia dalseonensis</name>
    <dbReference type="NCBI Taxonomy" id="410840"/>
    <lineage>
        <taxon>Bacteria</taxon>
        <taxon>Pseudomonadati</taxon>
        <taxon>Pseudomonadota</taxon>
        <taxon>Alphaproteobacteria</taxon>
        <taxon>Hyphomicrobiales</taxon>
        <taxon>Kaistiaceae</taxon>
        <taxon>Kaistia</taxon>
    </lineage>
</organism>
<protein>
    <recommendedName>
        <fullName evidence="8">AlgX/AlgJ SGNH hydrolase-like domain-containing protein</fullName>
    </recommendedName>
</protein>
<keyword evidence="7" id="KW-0812">Transmembrane</keyword>
<evidence type="ECO:0000313" key="9">
    <source>
        <dbReference type="EMBL" id="MDQ0439807.1"/>
    </source>
</evidence>
<keyword evidence="7" id="KW-0472">Membrane</keyword>
<keyword evidence="7" id="KW-1133">Transmembrane helix</keyword>
<comment type="subcellular location">
    <subcellularLocation>
        <location evidence="1">Periplasm</location>
    </subcellularLocation>
</comment>
<comment type="caution">
    <text evidence="9">The sequence shown here is derived from an EMBL/GenBank/DDBJ whole genome shotgun (WGS) entry which is preliminary data.</text>
</comment>
<keyword evidence="6" id="KW-0016">Alginate biosynthesis</keyword>
<evidence type="ECO:0000259" key="8">
    <source>
        <dbReference type="Pfam" id="PF16822"/>
    </source>
</evidence>
<accession>A0ABU0HBX4</accession>
<keyword evidence="10" id="KW-1185">Reference proteome</keyword>
<proteinExistence type="predicted"/>
<evidence type="ECO:0000256" key="5">
    <source>
        <dbReference type="ARBA" id="ARBA00022764"/>
    </source>
</evidence>
<keyword evidence="4" id="KW-0732">Signal</keyword>
<evidence type="ECO:0000313" key="10">
    <source>
        <dbReference type="Proteomes" id="UP001241603"/>
    </source>
</evidence>
<name>A0ABU0HBX4_9HYPH</name>
<evidence type="ECO:0000256" key="7">
    <source>
        <dbReference type="SAM" id="Phobius"/>
    </source>
</evidence>
<evidence type="ECO:0000256" key="4">
    <source>
        <dbReference type="ARBA" id="ARBA00022729"/>
    </source>
</evidence>
<keyword evidence="3" id="KW-0808">Transferase</keyword>
<evidence type="ECO:0000256" key="1">
    <source>
        <dbReference type="ARBA" id="ARBA00004418"/>
    </source>
</evidence>